<dbReference type="PANTHER" id="PTHR10504:SF132">
    <property type="entry name" value="BACTERICIDAL PERMEABILITY-INCREASING PROTEIN"/>
    <property type="match status" value="1"/>
</dbReference>
<dbReference type="SUPFAM" id="SSF55394">
    <property type="entry name" value="Bactericidal permeability-increasing protein, BPI"/>
    <property type="match status" value="2"/>
</dbReference>
<keyword evidence="3 7" id="KW-0964">Secreted</keyword>
<evidence type="ECO:0000313" key="12">
    <source>
        <dbReference type="Proteomes" id="UP001148018"/>
    </source>
</evidence>
<evidence type="ECO:0000256" key="2">
    <source>
        <dbReference type="ARBA" id="ARBA00007292"/>
    </source>
</evidence>
<dbReference type="PIRSF" id="PIRSF002417">
    <property type="entry name" value="Lipid_binding_protein"/>
    <property type="match status" value="1"/>
</dbReference>
<dbReference type="Pfam" id="PF01273">
    <property type="entry name" value="LBP_BPI_CETP"/>
    <property type="match status" value="1"/>
</dbReference>
<dbReference type="OrthoDB" id="9938407at2759"/>
<dbReference type="SMART" id="SM00328">
    <property type="entry name" value="BPI1"/>
    <property type="match status" value="1"/>
</dbReference>
<feature type="domain" description="Lipid-binding serum glycoprotein N-terminal" evidence="9">
    <location>
        <begin position="31"/>
        <end position="253"/>
    </location>
</feature>
<dbReference type="AlphaFoldDB" id="A0A9Q0DCM4"/>
<keyword evidence="4 6" id="KW-1015">Disulfide bond</keyword>
<evidence type="ECO:0000256" key="3">
    <source>
        <dbReference type="ARBA" id="ARBA00022525"/>
    </source>
</evidence>
<evidence type="ECO:0000256" key="4">
    <source>
        <dbReference type="ARBA" id="ARBA00023157"/>
    </source>
</evidence>
<keyword evidence="7" id="KW-0929">Antimicrobial</keyword>
<proteinExistence type="inferred from homology"/>
<evidence type="ECO:0000256" key="5">
    <source>
        <dbReference type="ARBA" id="ARBA00023180"/>
    </source>
</evidence>
<sequence>MTGRMLPYITMACLLSPLTYGENPAIEVIFTDQGLHYVKEIGVEWLLENLENVSPHDVHGQYSMSLFGTVYYSFVGMTVMQCEFAEPSVEFYEGYPGGILARISDLEAAVSGTWTLSYGLINEGGSFELDVQGLDVFFSVGLGRDEAGQPYVFLESCKDEVETANIHLYDGASWIVKYFVDHFKDKLRSEIKERICPLVEQKVDELQGRLQAIGATLQVNQLLAVDVPLTSDPLVSYSSLSLSLKGQFHSVTSPEDPPFEAQPFSLAGDPAHMLSLGLSEYTINSAAYTYFTSGQLQALITDNMIPPSSPFRLNTSSFGSFIPELPKMYPGMEMKLQVYARDAPEFRFKSGSVKTTLLGAIKAFAVQADGALIPLFMLNVGSIFTGKFRMAAGKLTGSVVMDNFTLTLGTSEVGPIKMASLERIMKLGIQVAGLSKLNAKLGKGIGLPTIQHARLTNLLLTVEEGFISIFSDVEIKLIRDYNVGTPWVA</sequence>
<dbReference type="GO" id="GO:0005615">
    <property type="term" value="C:extracellular space"/>
    <property type="evidence" value="ECO:0007669"/>
    <property type="project" value="UniProtKB-UniRule"/>
</dbReference>
<dbReference type="Proteomes" id="UP001148018">
    <property type="component" value="Unassembled WGS sequence"/>
</dbReference>
<comment type="domain">
    <text evidence="7">The N- and C-terminal barrels adopt an identical fold despite having only 13% of conserved residues.</text>
</comment>
<protein>
    <recommendedName>
        <fullName evidence="7">Bactericidal permeability-increasing protein</fullName>
        <shortName evidence="7">BPI</shortName>
    </recommendedName>
</protein>
<evidence type="ECO:0000256" key="6">
    <source>
        <dbReference type="PIRSR" id="PIRSR002417-50"/>
    </source>
</evidence>
<comment type="domain">
    <text evidence="7">The N-terminal region may be exposed to the interior of the granule, whereas the C-terminal portion may be embedded in the membrane. During phagocytosis and degranulation, proteases may be released and activated and cleave BPI at the junction of the N- and C-terminal portions of the molecule, providing controlled release of the N-terminal antibacterial fragment when bacteria are ingested.</text>
</comment>
<dbReference type="GO" id="GO:0045087">
    <property type="term" value="P:innate immune response"/>
    <property type="evidence" value="ECO:0007669"/>
    <property type="project" value="UniProtKB-UniRule"/>
</dbReference>
<gene>
    <name evidence="11" type="ORF">NHX12_012430</name>
</gene>
<dbReference type="InterPro" id="IPR032942">
    <property type="entry name" value="BPI/LBP/Plunc"/>
</dbReference>
<keyword evidence="7" id="KW-0399">Innate immunity</keyword>
<comment type="subcellular location">
    <subcellularLocation>
        <location evidence="1 7">Secreted</location>
    </subcellularLocation>
</comment>
<keyword evidence="7 8" id="KW-0732">Signal</keyword>
<dbReference type="Gene3D" id="3.15.10.10">
    <property type="entry name" value="Bactericidal permeability-increasing protein, domain 1"/>
    <property type="match status" value="1"/>
</dbReference>
<dbReference type="InterPro" id="IPR001124">
    <property type="entry name" value="Lipid-bd_serum_glycop_C"/>
</dbReference>
<dbReference type="InterPro" id="IPR017943">
    <property type="entry name" value="Bactericidal_perm-incr_a/b_dom"/>
</dbReference>
<name>A0A9Q0DCM4_9TELE</name>
<evidence type="ECO:0000256" key="8">
    <source>
        <dbReference type="SAM" id="SignalP"/>
    </source>
</evidence>
<dbReference type="Pfam" id="PF02886">
    <property type="entry name" value="LBP_BPI_CETP_C"/>
    <property type="match status" value="1"/>
</dbReference>
<feature type="disulfide bond" evidence="6">
    <location>
        <begin position="157"/>
        <end position="196"/>
    </location>
</feature>
<dbReference type="PANTHER" id="PTHR10504">
    <property type="entry name" value="BACTERICIDAL PERMEABILITY-INCREASING BPI PROTEIN-RELATED"/>
    <property type="match status" value="1"/>
</dbReference>
<feature type="domain" description="Lipid-binding serum glycoprotein C-terminal" evidence="10">
    <location>
        <begin position="268"/>
        <end position="471"/>
    </location>
</feature>
<dbReference type="FunFam" id="3.15.20.10:FF:000001">
    <property type="entry name" value="Phospholipid transfer protein"/>
    <property type="match status" value="1"/>
</dbReference>
<evidence type="ECO:0000256" key="7">
    <source>
        <dbReference type="RuleBase" id="RU369039"/>
    </source>
</evidence>
<comment type="caution">
    <text evidence="11">The sequence shown here is derived from an EMBL/GenBank/DDBJ whole genome shotgun (WGS) entry which is preliminary data.</text>
</comment>
<feature type="signal peptide" evidence="8">
    <location>
        <begin position="1"/>
        <end position="21"/>
    </location>
</feature>
<keyword evidence="7" id="KW-0044">Antibiotic</keyword>
<evidence type="ECO:0000313" key="11">
    <source>
        <dbReference type="EMBL" id="KAJ3586028.1"/>
    </source>
</evidence>
<organism evidence="11 12">
    <name type="scientific">Muraenolepis orangiensis</name>
    <name type="common">Patagonian moray cod</name>
    <dbReference type="NCBI Taxonomy" id="630683"/>
    <lineage>
        <taxon>Eukaryota</taxon>
        <taxon>Metazoa</taxon>
        <taxon>Chordata</taxon>
        <taxon>Craniata</taxon>
        <taxon>Vertebrata</taxon>
        <taxon>Euteleostomi</taxon>
        <taxon>Actinopterygii</taxon>
        <taxon>Neopterygii</taxon>
        <taxon>Teleostei</taxon>
        <taxon>Neoteleostei</taxon>
        <taxon>Acanthomorphata</taxon>
        <taxon>Zeiogadaria</taxon>
        <taxon>Gadariae</taxon>
        <taxon>Gadiformes</taxon>
        <taxon>Muraenolepidoidei</taxon>
        <taxon>Muraenolepididae</taxon>
        <taxon>Muraenolepis</taxon>
    </lineage>
</organism>
<comment type="subunit">
    <text evidence="7">Monomer. Homodimer; disulfide-linked.</text>
</comment>
<dbReference type="InterPro" id="IPR017942">
    <property type="entry name" value="Lipid-bd_serum_glycop_N"/>
</dbReference>
<reference evidence="11" key="1">
    <citation type="submission" date="2022-07" db="EMBL/GenBank/DDBJ databases">
        <title>Chromosome-level genome of Muraenolepis orangiensis.</title>
        <authorList>
            <person name="Kim J."/>
        </authorList>
    </citation>
    <scope>NUCLEOTIDE SEQUENCE</scope>
    <source>
        <strain evidence="11">KU_S4_2022</strain>
        <tissue evidence="11">Muscle</tissue>
    </source>
</reference>
<dbReference type="SMART" id="SM00329">
    <property type="entry name" value="BPI2"/>
    <property type="match status" value="1"/>
</dbReference>
<evidence type="ECO:0000256" key="1">
    <source>
        <dbReference type="ARBA" id="ARBA00004613"/>
    </source>
</evidence>
<evidence type="ECO:0000259" key="10">
    <source>
        <dbReference type="SMART" id="SM00329"/>
    </source>
</evidence>
<comment type="similarity">
    <text evidence="2">Belongs to the BPI/LBP/Plunc superfamily. BPI/LBP family.</text>
</comment>
<accession>A0A9Q0DCM4</accession>
<dbReference type="Gene3D" id="3.15.20.10">
    <property type="entry name" value="Bactericidal permeability-increasing protein, domain 2"/>
    <property type="match status" value="1"/>
</dbReference>
<dbReference type="GO" id="GO:0008289">
    <property type="term" value="F:lipid binding"/>
    <property type="evidence" value="ECO:0007669"/>
    <property type="project" value="InterPro"/>
</dbReference>
<dbReference type="GO" id="GO:0050829">
    <property type="term" value="P:defense response to Gram-negative bacterium"/>
    <property type="evidence" value="ECO:0007669"/>
    <property type="project" value="UniProtKB-UniRule"/>
</dbReference>
<keyword evidence="5 7" id="KW-0325">Glycoprotein</keyword>
<keyword evidence="7" id="KW-0391">Immunity</keyword>
<dbReference type="InterPro" id="IPR030675">
    <property type="entry name" value="BPI/LBP"/>
</dbReference>
<comment type="function">
    <text evidence="7">The cytotoxic action of BPI is limited to many species of Gram-negative bacteria; this specificity may be explained by a strong affinity of the very basic N-terminal half for the negatively charged lipopolysaccharides that are unique to the Gram-negative bacterial outer envelope.</text>
</comment>
<dbReference type="FunFam" id="3.15.10.10:FF:000001">
    <property type="entry name" value="phospholipid transfer protein-like"/>
    <property type="match status" value="1"/>
</dbReference>
<dbReference type="EMBL" id="JANIIK010000117">
    <property type="protein sequence ID" value="KAJ3586028.1"/>
    <property type="molecule type" value="Genomic_DNA"/>
</dbReference>
<feature type="chain" id="PRO_5040197256" description="Bactericidal permeability-increasing protein" evidence="8">
    <location>
        <begin position="22"/>
        <end position="489"/>
    </location>
</feature>
<keyword evidence="12" id="KW-1185">Reference proteome</keyword>
<evidence type="ECO:0000259" key="9">
    <source>
        <dbReference type="SMART" id="SM00328"/>
    </source>
</evidence>